<dbReference type="PANTHER" id="PTHR43280">
    <property type="entry name" value="ARAC-FAMILY TRANSCRIPTIONAL REGULATOR"/>
    <property type="match status" value="1"/>
</dbReference>
<dbReference type="PROSITE" id="PS00041">
    <property type="entry name" value="HTH_ARAC_FAMILY_1"/>
    <property type="match status" value="1"/>
</dbReference>
<evidence type="ECO:0000313" key="7">
    <source>
        <dbReference type="Proteomes" id="UP000256977"/>
    </source>
</evidence>
<dbReference type="SMART" id="SM00342">
    <property type="entry name" value="HTH_ARAC"/>
    <property type="match status" value="1"/>
</dbReference>
<dbReference type="InterPro" id="IPR009057">
    <property type="entry name" value="Homeodomain-like_sf"/>
</dbReference>
<dbReference type="GO" id="GO:0043565">
    <property type="term" value="F:sequence-specific DNA binding"/>
    <property type="evidence" value="ECO:0007669"/>
    <property type="project" value="InterPro"/>
</dbReference>
<evidence type="ECO:0000256" key="2">
    <source>
        <dbReference type="ARBA" id="ARBA00023125"/>
    </source>
</evidence>
<evidence type="ECO:0000256" key="3">
    <source>
        <dbReference type="ARBA" id="ARBA00023163"/>
    </source>
</evidence>
<dbReference type="InterPro" id="IPR018062">
    <property type="entry name" value="HTH_AraC-typ_CS"/>
</dbReference>
<dbReference type="InterPro" id="IPR018060">
    <property type="entry name" value="HTH_AraC"/>
</dbReference>
<dbReference type="SUPFAM" id="SSF46689">
    <property type="entry name" value="Homeodomain-like"/>
    <property type="match status" value="1"/>
</dbReference>
<keyword evidence="1" id="KW-0805">Transcription regulation</keyword>
<keyword evidence="4" id="KW-0472">Membrane</keyword>
<dbReference type="InterPro" id="IPR020449">
    <property type="entry name" value="Tscrpt_reg_AraC-type_HTH"/>
</dbReference>
<dbReference type="Gene3D" id="1.10.10.60">
    <property type="entry name" value="Homeodomain-like"/>
    <property type="match status" value="2"/>
</dbReference>
<evidence type="ECO:0000259" key="5">
    <source>
        <dbReference type="PROSITE" id="PS01124"/>
    </source>
</evidence>
<dbReference type="Pfam" id="PF12833">
    <property type="entry name" value="HTH_18"/>
    <property type="match status" value="1"/>
</dbReference>
<comment type="caution">
    <text evidence="6">The sequence shown here is derived from an EMBL/GenBank/DDBJ whole genome shotgun (WGS) entry which is preliminary data.</text>
</comment>
<evidence type="ECO:0000256" key="1">
    <source>
        <dbReference type="ARBA" id="ARBA00023015"/>
    </source>
</evidence>
<evidence type="ECO:0000256" key="4">
    <source>
        <dbReference type="SAM" id="Phobius"/>
    </source>
</evidence>
<keyword evidence="2 6" id="KW-0238">DNA-binding</keyword>
<dbReference type="PRINTS" id="PR00032">
    <property type="entry name" value="HTHARAC"/>
</dbReference>
<feature type="domain" description="HTH araC/xylS-type" evidence="5">
    <location>
        <begin position="608"/>
        <end position="707"/>
    </location>
</feature>
<name>A0A3D9IFJ8_9BACL</name>
<organism evidence="6 7">
    <name type="scientific">Cohnella phaseoli</name>
    <dbReference type="NCBI Taxonomy" id="456490"/>
    <lineage>
        <taxon>Bacteria</taxon>
        <taxon>Bacillati</taxon>
        <taxon>Bacillota</taxon>
        <taxon>Bacilli</taxon>
        <taxon>Bacillales</taxon>
        <taxon>Paenibacillaceae</taxon>
        <taxon>Cohnella</taxon>
    </lineage>
</organism>
<keyword evidence="7" id="KW-1185">Reference proteome</keyword>
<proteinExistence type="predicted"/>
<reference evidence="6 7" key="1">
    <citation type="submission" date="2018-07" db="EMBL/GenBank/DDBJ databases">
        <title>Genomic Encyclopedia of Type Strains, Phase III (KMG-III): the genomes of soil and plant-associated and newly described type strains.</title>
        <authorList>
            <person name="Whitman W."/>
        </authorList>
    </citation>
    <scope>NUCLEOTIDE SEQUENCE [LARGE SCALE GENOMIC DNA]</scope>
    <source>
        <strain evidence="6 7">CECT 7287</strain>
    </source>
</reference>
<dbReference type="AlphaFoldDB" id="A0A3D9IFJ8"/>
<dbReference type="PANTHER" id="PTHR43280:SF2">
    <property type="entry name" value="HTH-TYPE TRANSCRIPTIONAL REGULATOR EXSA"/>
    <property type="match status" value="1"/>
</dbReference>
<protein>
    <submittedName>
        <fullName evidence="6">AraC-like DNA-binding protein</fullName>
    </submittedName>
</protein>
<keyword evidence="4" id="KW-0812">Transmembrane</keyword>
<evidence type="ECO:0000313" key="6">
    <source>
        <dbReference type="EMBL" id="RED60554.1"/>
    </source>
</evidence>
<feature type="transmembrane region" description="Helical" evidence="4">
    <location>
        <begin position="12"/>
        <end position="32"/>
    </location>
</feature>
<dbReference type="RefSeq" id="WP_116064201.1">
    <property type="nucleotide sequence ID" value="NZ_QRDZ01000030.1"/>
</dbReference>
<gene>
    <name evidence="6" type="ORF">DFP98_13076</name>
</gene>
<sequence length="709" mass="81539">MKQTWFNRLLLSYIPVIFVIGLSLLLMTYLTINEMSKRSVLKANQALTHNVMNLIDKTLGGLDSIMLYEILGNGELERFFSDYRNEDRGFRDMAAVHALNELMINNPLIDSVYLYRTPDRTVLTPSTLTKLEKFSDKSILGKSVNSKKPFKWIPRSISSAASGTSDKALNVVSLAKYARLSDYSLMVVNVRMDNIVNIVRGITDTNTMFVDLVNSDGRLFASTDENRADGSVVRPGGKLLAEAYSPMTGWTIRTGNKSNPISDVVSSLFYLWMVLGFLFVVAGIVWIILISKRNYKPIQRLLDETSQLQEQSKENIAYLKKQFFIHFLEGEFNSKSKKWISEFTQGVTGSLVALAEIDRYDDFTKRYENGNDQFLLKSVIGSVADEMSANLPFEIWAEWVDPYRMAIVALLRHSDKEEQAFYDYNEELRSWVAENLAFTVTIGVSRQTEGVKRVTESYQSAIHALNYKSSLGLNRVITNDHVESQPRSELFIKLQNMKAMSQAFRAGDGEWEEHFRTLYASLRETVYSRSDLIVFMKMLISHLQEEIEELPEELRAVWKEDPENRLSEITTRRETLEEMYEEFSLVLSEAFERMKELRESKSNHQLVQDVKRFIGTQYNDPDFSLTSLSEEFGINANYISRLFREAFGVKFIEYVTTVRIEAAMKQLIETDDTIQEIGQAVGYEQSRTFIRVFKKGTGYTPGEYRKTKR</sequence>
<keyword evidence="4" id="KW-1133">Transmembrane helix</keyword>
<feature type="transmembrane region" description="Helical" evidence="4">
    <location>
        <begin position="269"/>
        <end position="290"/>
    </location>
</feature>
<dbReference type="Proteomes" id="UP000256977">
    <property type="component" value="Unassembled WGS sequence"/>
</dbReference>
<keyword evidence="3" id="KW-0804">Transcription</keyword>
<dbReference type="PROSITE" id="PS01124">
    <property type="entry name" value="HTH_ARAC_FAMILY_2"/>
    <property type="match status" value="1"/>
</dbReference>
<dbReference type="GO" id="GO:0003700">
    <property type="term" value="F:DNA-binding transcription factor activity"/>
    <property type="evidence" value="ECO:0007669"/>
    <property type="project" value="InterPro"/>
</dbReference>
<accession>A0A3D9IFJ8</accession>
<dbReference type="EMBL" id="QRDZ01000030">
    <property type="protein sequence ID" value="RED60554.1"/>
    <property type="molecule type" value="Genomic_DNA"/>
</dbReference>
<dbReference type="OrthoDB" id="1877256at2"/>